<dbReference type="GO" id="GO:0005886">
    <property type="term" value="C:plasma membrane"/>
    <property type="evidence" value="ECO:0007669"/>
    <property type="project" value="UniProtKB-SubCell"/>
</dbReference>
<dbReference type="KEGG" id="lbe:MOO44_04355"/>
<sequence length="399" mass="43265">MTESNRNWRKNLWVLLFGTFITGVAFNEVIPFMSLYISDLGTFTSGQLSILSGIVYAASFLVVALTAPFWGKFADRHGRKRMILQTALGSAISIALMGCVTNVWQFIGLRFLQGFFDGVIPNCIALVATETPRDRVQSALSILSTGYTSGFLLGPIFGGILVSFISIRVSFFVTGILLFSFFLMALLMVTEDYQPDPDADETGWHLFRNFPNPHFVLYMLLTSVIVQSGLNAVFPIITLYVKQLLGGHGPIAIVAGLITALPGMAMVLSSPIMGRYGDRHGASKALTIGFIIVIIAYFPQGFATSVTMLGIFRFINGIGNAGVFPSIQTLFAKGTPPTMTGMAFSLNQGAQAIGSVIGAIVGGVISNFFGYSGVFYFAAATMIINLVIIKWRVPEVRKY</sequence>
<feature type="transmembrane region" description="Helical" evidence="7">
    <location>
        <begin position="171"/>
        <end position="189"/>
    </location>
</feature>
<dbReference type="Gene3D" id="1.20.1250.20">
    <property type="entry name" value="MFS general substrate transporter like domains"/>
    <property type="match status" value="2"/>
</dbReference>
<evidence type="ECO:0000256" key="7">
    <source>
        <dbReference type="SAM" id="Phobius"/>
    </source>
</evidence>
<dbReference type="PRINTS" id="PR01035">
    <property type="entry name" value="TCRTETA"/>
</dbReference>
<keyword evidence="5 7" id="KW-1133">Transmembrane helix</keyword>
<comment type="subcellular location">
    <subcellularLocation>
        <location evidence="1">Cell membrane</location>
        <topology evidence="1">Multi-pass membrane protein</topology>
    </subcellularLocation>
</comment>
<dbReference type="InterPro" id="IPR020846">
    <property type="entry name" value="MFS_dom"/>
</dbReference>
<dbReference type="PROSITE" id="PS50850">
    <property type="entry name" value="MFS"/>
    <property type="match status" value="1"/>
</dbReference>
<feature type="transmembrane region" description="Helical" evidence="7">
    <location>
        <begin position="375"/>
        <end position="393"/>
    </location>
</feature>
<evidence type="ECO:0000256" key="6">
    <source>
        <dbReference type="ARBA" id="ARBA00023136"/>
    </source>
</evidence>
<feature type="transmembrane region" description="Helical" evidence="7">
    <location>
        <begin position="215"/>
        <end position="237"/>
    </location>
</feature>
<feature type="transmembrane region" description="Helical" evidence="7">
    <location>
        <begin position="49"/>
        <end position="70"/>
    </location>
</feature>
<proteinExistence type="predicted"/>
<feature type="domain" description="Major facilitator superfamily (MFS) profile" evidence="8">
    <location>
        <begin position="11"/>
        <end position="397"/>
    </location>
</feature>
<organism evidence="9 10">
    <name type="scientific">Nicoliella spurrieriana</name>
    <dbReference type="NCBI Taxonomy" id="2925830"/>
    <lineage>
        <taxon>Bacteria</taxon>
        <taxon>Bacillati</taxon>
        <taxon>Bacillota</taxon>
        <taxon>Bacilli</taxon>
        <taxon>Lactobacillales</taxon>
        <taxon>Lactobacillaceae</taxon>
        <taxon>Nicoliella</taxon>
    </lineage>
</organism>
<evidence type="ECO:0000256" key="4">
    <source>
        <dbReference type="ARBA" id="ARBA00022692"/>
    </source>
</evidence>
<evidence type="ECO:0000313" key="9">
    <source>
        <dbReference type="EMBL" id="UQS87391.1"/>
    </source>
</evidence>
<dbReference type="PANTHER" id="PTHR43414">
    <property type="entry name" value="MULTIDRUG RESISTANCE PROTEIN MDTG"/>
    <property type="match status" value="1"/>
</dbReference>
<keyword evidence="4 7" id="KW-0812">Transmembrane</keyword>
<keyword evidence="10" id="KW-1185">Reference proteome</keyword>
<keyword evidence="3" id="KW-1003">Cell membrane</keyword>
<dbReference type="Pfam" id="PF07690">
    <property type="entry name" value="MFS_1"/>
    <property type="match status" value="2"/>
</dbReference>
<feature type="transmembrane region" description="Helical" evidence="7">
    <location>
        <begin position="249"/>
        <end position="269"/>
    </location>
</feature>
<evidence type="ECO:0000259" key="8">
    <source>
        <dbReference type="PROSITE" id="PS50850"/>
    </source>
</evidence>
<keyword evidence="2" id="KW-0813">Transport</keyword>
<accession>A0A976X6G7</accession>
<dbReference type="PANTHER" id="PTHR43414:SF1">
    <property type="entry name" value="PEPTIDE PERMEASE"/>
    <property type="match status" value="1"/>
</dbReference>
<feature type="transmembrane region" description="Helical" evidence="7">
    <location>
        <begin position="140"/>
        <end position="165"/>
    </location>
</feature>
<dbReference type="GO" id="GO:0022857">
    <property type="term" value="F:transmembrane transporter activity"/>
    <property type="evidence" value="ECO:0007669"/>
    <property type="project" value="InterPro"/>
</dbReference>
<evidence type="ECO:0000256" key="2">
    <source>
        <dbReference type="ARBA" id="ARBA00022448"/>
    </source>
</evidence>
<reference evidence="9" key="1">
    <citation type="journal article" date="2022" name="Int. J. Syst. Evol. Microbiol.">
        <title>Apilactobacillus apisilvae sp. nov., Nicolia spurrieriana gen. nov. sp. nov., Bombilactobacillus folatiphilus sp. nov. and Bombilactobacillus thymidiniphilus sp. nov., four new lactic acid bacterial isolates from stingless bees Tetragonula carbonaria and Austroplebeia australis.</title>
        <authorList>
            <person name="Oliphant S.A."/>
            <person name="Watson-Haigh N.S."/>
            <person name="Sumby K.M."/>
            <person name="Gardner J."/>
            <person name="Groom S."/>
            <person name="Jiranek V."/>
        </authorList>
    </citation>
    <scope>NUCLEOTIDE SEQUENCE</scope>
    <source>
        <strain evidence="9">SGEP1_A5</strain>
    </source>
</reference>
<evidence type="ECO:0000256" key="5">
    <source>
        <dbReference type="ARBA" id="ARBA00022989"/>
    </source>
</evidence>
<gene>
    <name evidence="9" type="ORF">MOO44_04355</name>
</gene>
<feature type="transmembrane region" description="Helical" evidence="7">
    <location>
        <begin position="82"/>
        <end position="104"/>
    </location>
</feature>
<protein>
    <submittedName>
        <fullName evidence="9">MFS transporter</fullName>
    </submittedName>
</protein>
<dbReference type="InterPro" id="IPR036259">
    <property type="entry name" value="MFS_trans_sf"/>
</dbReference>
<keyword evidence="6 7" id="KW-0472">Membrane</keyword>
<feature type="transmembrane region" description="Helical" evidence="7">
    <location>
        <begin position="12"/>
        <end position="37"/>
    </location>
</feature>
<feature type="transmembrane region" description="Helical" evidence="7">
    <location>
        <begin position="311"/>
        <end position="331"/>
    </location>
</feature>
<dbReference type="EMBL" id="CP093361">
    <property type="protein sequence ID" value="UQS87391.1"/>
    <property type="molecule type" value="Genomic_DNA"/>
</dbReference>
<dbReference type="SUPFAM" id="SSF103473">
    <property type="entry name" value="MFS general substrate transporter"/>
    <property type="match status" value="1"/>
</dbReference>
<feature type="transmembrane region" description="Helical" evidence="7">
    <location>
        <begin position="281"/>
        <end position="299"/>
    </location>
</feature>
<dbReference type="RefSeq" id="WP_260117198.1">
    <property type="nucleotide sequence ID" value="NZ_CP093361.1"/>
</dbReference>
<evidence type="ECO:0000256" key="3">
    <source>
        <dbReference type="ARBA" id="ARBA00022475"/>
    </source>
</evidence>
<evidence type="ECO:0000256" key="1">
    <source>
        <dbReference type="ARBA" id="ARBA00004651"/>
    </source>
</evidence>
<dbReference type="InterPro" id="IPR011701">
    <property type="entry name" value="MFS"/>
</dbReference>
<dbReference type="InterPro" id="IPR001958">
    <property type="entry name" value="Tet-R_TetA/multi-R_MdtG-like"/>
</dbReference>
<dbReference type="Proteomes" id="UP000831181">
    <property type="component" value="Chromosome"/>
</dbReference>
<dbReference type="AlphaFoldDB" id="A0A976X6G7"/>
<evidence type="ECO:0000313" key="10">
    <source>
        <dbReference type="Proteomes" id="UP000831181"/>
    </source>
</evidence>
<name>A0A976X6G7_9LACO</name>